<gene>
    <name evidence="8" type="ORF">G7Z17_g8633</name>
</gene>
<feature type="compositionally biased region" description="Basic and acidic residues" evidence="5">
    <location>
        <begin position="229"/>
        <end position="248"/>
    </location>
</feature>
<evidence type="ECO:0000313" key="9">
    <source>
        <dbReference type="Proteomes" id="UP000722485"/>
    </source>
</evidence>
<evidence type="ECO:0000313" key="8">
    <source>
        <dbReference type="EMBL" id="KAF7546168.1"/>
    </source>
</evidence>
<accession>A0A9P5LE51</accession>
<dbReference type="EMBL" id="JAANBB010000223">
    <property type="protein sequence ID" value="KAF7546168.1"/>
    <property type="molecule type" value="Genomic_DNA"/>
</dbReference>
<protein>
    <recommendedName>
        <fullName evidence="7">CWH43-like N-terminal domain-containing protein</fullName>
    </recommendedName>
</protein>
<evidence type="ECO:0000256" key="4">
    <source>
        <dbReference type="ARBA" id="ARBA00023136"/>
    </source>
</evidence>
<evidence type="ECO:0000256" key="3">
    <source>
        <dbReference type="ARBA" id="ARBA00022989"/>
    </source>
</evidence>
<reference evidence="8" key="1">
    <citation type="submission" date="2020-03" db="EMBL/GenBank/DDBJ databases">
        <title>Draft Genome Sequence of Cylindrodendrum hubeiense.</title>
        <authorList>
            <person name="Buettner E."/>
            <person name="Kellner H."/>
        </authorList>
    </citation>
    <scope>NUCLEOTIDE SEQUENCE</scope>
    <source>
        <strain evidence="8">IHI 201604</strain>
    </source>
</reference>
<comment type="caution">
    <text evidence="8">The sequence shown here is derived from an EMBL/GenBank/DDBJ whole genome shotgun (WGS) entry which is preliminary data.</text>
</comment>
<dbReference type="GO" id="GO:0012505">
    <property type="term" value="C:endomembrane system"/>
    <property type="evidence" value="ECO:0007669"/>
    <property type="project" value="UniProtKB-SubCell"/>
</dbReference>
<keyword evidence="4 6" id="KW-0472">Membrane</keyword>
<dbReference type="OrthoDB" id="10032492at2759"/>
<feature type="transmembrane region" description="Helical" evidence="6">
    <location>
        <begin position="202"/>
        <end position="226"/>
    </location>
</feature>
<dbReference type="InterPro" id="IPR019402">
    <property type="entry name" value="CWH43_N"/>
</dbReference>
<dbReference type="InterPro" id="IPR050911">
    <property type="entry name" value="DRAM/TMEM150_Autophagy_Mod"/>
</dbReference>
<feature type="transmembrane region" description="Helical" evidence="6">
    <location>
        <begin position="63"/>
        <end position="81"/>
    </location>
</feature>
<feature type="transmembrane region" description="Helical" evidence="6">
    <location>
        <begin position="172"/>
        <end position="190"/>
    </location>
</feature>
<dbReference type="PANTHER" id="PTHR21324">
    <property type="entry name" value="FASTING-INDUCIBLE INTEGRAL MEMBRANE PROTEIN TM6P1-RELATED"/>
    <property type="match status" value="1"/>
</dbReference>
<dbReference type="PANTHER" id="PTHR21324:SF2">
    <property type="entry name" value="EG:22E5.9 PROTEIN"/>
    <property type="match status" value="1"/>
</dbReference>
<feature type="region of interest" description="Disordered" evidence="5">
    <location>
        <begin position="229"/>
        <end position="265"/>
    </location>
</feature>
<evidence type="ECO:0000259" key="7">
    <source>
        <dbReference type="Pfam" id="PF10277"/>
    </source>
</evidence>
<comment type="subcellular location">
    <subcellularLocation>
        <location evidence="1">Endomembrane system</location>
        <topology evidence="1">Multi-pass membrane protein</topology>
    </subcellularLocation>
</comment>
<dbReference type="GO" id="GO:0005886">
    <property type="term" value="C:plasma membrane"/>
    <property type="evidence" value="ECO:0007669"/>
    <property type="project" value="TreeGrafter"/>
</dbReference>
<proteinExistence type="predicted"/>
<keyword evidence="9" id="KW-1185">Reference proteome</keyword>
<evidence type="ECO:0000256" key="6">
    <source>
        <dbReference type="SAM" id="Phobius"/>
    </source>
</evidence>
<evidence type="ECO:0000256" key="1">
    <source>
        <dbReference type="ARBA" id="ARBA00004127"/>
    </source>
</evidence>
<keyword evidence="3 6" id="KW-1133">Transmembrane helix</keyword>
<feature type="transmembrane region" description="Helical" evidence="6">
    <location>
        <begin position="135"/>
        <end position="152"/>
    </location>
</feature>
<dbReference type="Pfam" id="PF10277">
    <property type="entry name" value="Frag1"/>
    <property type="match status" value="1"/>
</dbReference>
<dbReference type="AlphaFoldDB" id="A0A9P5LE51"/>
<feature type="transmembrane region" description="Helical" evidence="6">
    <location>
        <begin position="7"/>
        <end position="33"/>
    </location>
</feature>
<name>A0A9P5LE51_9HYPO</name>
<evidence type="ECO:0000256" key="2">
    <source>
        <dbReference type="ARBA" id="ARBA00022692"/>
    </source>
</evidence>
<feature type="transmembrane region" description="Helical" evidence="6">
    <location>
        <begin position="101"/>
        <end position="123"/>
    </location>
</feature>
<sequence>MVSRPVISYWILPIISGLVWLGMLLGMLLSWIIDDHGRHYSTMASTADIAYISNIGADRLRPLFIAGCVLTSVFLDLSFVAERWLRHRGRLIPNSSVGEKILAGLTIAFALVGTIGLICLSIFQTGKHKRLHYTFLFLFIAGYMISAIFICWEYQRLGIKHREHKMLRISYWVKLIFVIVELALCVVFAVCSKTRNQNPAAVFEWIISFIFSFYVFSFVIDLYPAVRTKSPDARYPKPSPRETDHDDSISNESRSNFTRPDMEMA</sequence>
<evidence type="ECO:0000256" key="5">
    <source>
        <dbReference type="SAM" id="MobiDB-lite"/>
    </source>
</evidence>
<dbReference type="Proteomes" id="UP000722485">
    <property type="component" value="Unassembled WGS sequence"/>
</dbReference>
<feature type="domain" description="CWH43-like N-terminal" evidence="7">
    <location>
        <begin position="9"/>
        <end position="224"/>
    </location>
</feature>
<keyword evidence="2 6" id="KW-0812">Transmembrane</keyword>
<organism evidence="8 9">
    <name type="scientific">Cylindrodendrum hubeiense</name>
    <dbReference type="NCBI Taxonomy" id="595255"/>
    <lineage>
        <taxon>Eukaryota</taxon>
        <taxon>Fungi</taxon>
        <taxon>Dikarya</taxon>
        <taxon>Ascomycota</taxon>
        <taxon>Pezizomycotina</taxon>
        <taxon>Sordariomycetes</taxon>
        <taxon>Hypocreomycetidae</taxon>
        <taxon>Hypocreales</taxon>
        <taxon>Nectriaceae</taxon>
        <taxon>Cylindrodendrum</taxon>
    </lineage>
</organism>